<dbReference type="GO" id="GO:0005524">
    <property type="term" value="F:ATP binding"/>
    <property type="evidence" value="ECO:0007669"/>
    <property type="project" value="UniProtKB-KW"/>
</dbReference>
<dbReference type="PRINTS" id="PR00471">
    <property type="entry name" value="ACETATEKNASE"/>
</dbReference>
<keyword evidence="7 9" id="KW-0067">ATP-binding</keyword>
<dbReference type="GO" id="GO:0047761">
    <property type="term" value="F:butyrate kinase activity"/>
    <property type="evidence" value="ECO:0007669"/>
    <property type="project" value="UniProtKB-UniRule"/>
</dbReference>
<evidence type="ECO:0000313" key="11">
    <source>
        <dbReference type="EMBL" id="SHJ60352.1"/>
    </source>
</evidence>
<dbReference type="Gene3D" id="3.30.420.40">
    <property type="match status" value="2"/>
</dbReference>
<protein>
    <recommendedName>
        <fullName evidence="9">Probable butyrate kinase</fullName>
        <shortName evidence="9">BK</shortName>
        <ecNumber evidence="9">2.7.2.7</ecNumber>
    </recommendedName>
    <alternativeName>
        <fullName evidence="9">Branched-chain carboxylic acid kinase</fullName>
    </alternativeName>
</protein>
<dbReference type="GO" id="GO:0006083">
    <property type="term" value="P:acetate metabolic process"/>
    <property type="evidence" value="ECO:0007669"/>
    <property type="project" value="TreeGrafter"/>
</dbReference>
<dbReference type="GO" id="GO:0008776">
    <property type="term" value="F:acetate kinase activity"/>
    <property type="evidence" value="ECO:0007669"/>
    <property type="project" value="TreeGrafter"/>
</dbReference>
<reference evidence="11 12" key="1">
    <citation type="submission" date="2016-11" db="EMBL/GenBank/DDBJ databases">
        <authorList>
            <person name="Jaros S."/>
            <person name="Januszkiewicz K."/>
            <person name="Wedrychowicz H."/>
        </authorList>
    </citation>
    <scope>NUCLEOTIDE SEQUENCE [LARGE SCALE GENOMIC DNA]</scope>
    <source>
        <strain evidence="11 12">DSM 17477</strain>
    </source>
</reference>
<dbReference type="GO" id="GO:0005737">
    <property type="term" value="C:cytoplasm"/>
    <property type="evidence" value="ECO:0007669"/>
    <property type="project" value="UniProtKB-SubCell"/>
</dbReference>
<dbReference type="InterPro" id="IPR000890">
    <property type="entry name" value="Aliphatic_acid_kin_short-chain"/>
</dbReference>
<gene>
    <name evidence="9" type="primary">buk</name>
    <name evidence="11" type="ORF">SAMN02745751_02937</name>
</gene>
<comment type="similarity">
    <text evidence="2 9 10">Belongs to the acetokinase family.</text>
</comment>
<dbReference type="STRING" id="1121476.SAMN02745751_02937"/>
<keyword evidence="3 9" id="KW-0963">Cytoplasm</keyword>
<name>A0A1M6KN65_9FIRM</name>
<dbReference type="NCBIfam" id="NF002834">
    <property type="entry name" value="PRK03011.1-5"/>
    <property type="match status" value="1"/>
</dbReference>
<accession>A0A1M6KN65</accession>
<evidence type="ECO:0000256" key="6">
    <source>
        <dbReference type="ARBA" id="ARBA00022777"/>
    </source>
</evidence>
<sequence>MYNILAINPGSTSTKIALYEDEKLIQEKNITHSNEEIEKYEKITDQYEMRYSEIMNFLNEINYDVKNLSAVVGRGGLLPPVKSGAYKVNDVMVDVLKNRPVLEHASNLAAIIAYEMAEELGIPSYIYDSVAVDELDDIARYSGMVDIKRKSLSHALNMRATAISTAEEIGKPYTESNIIVAHLGGGMSVSIHKNGKMVDIVSDDEGPFSPERAGRVPCKDLISMCYKYDQKTMKAKLRGKGGLISYLGTNDAREVEKMIGEGNKEAAIIYEAMAYQIAKGIGELATVVKGKVDAIAITGGIAYSKMITDWITERVEFIAPVHIHPGENELESLVLGTIRVLDGKEEAREYKEEVRV</sequence>
<evidence type="ECO:0000256" key="4">
    <source>
        <dbReference type="ARBA" id="ARBA00022679"/>
    </source>
</evidence>
<dbReference type="InterPro" id="IPR023865">
    <property type="entry name" value="Aliphatic_acid_kinase_CS"/>
</dbReference>
<dbReference type="PANTHER" id="PTHR21060">
    <property type="entry name" value="ACETATE KINASE"/>
    <property type="match status" value="1"/>
</dbReference>
<comment type="catalytic activity">
    <reaction evidence="8 9">
        <text>butanoate + ATP = butanoyl phosphate + ADP</text>
        <dbReference type="Rhea" id="RHEA:13585"/>
        <dbReference type="ChEBI" id="CHEBI:17968"/>
        <dbReference type="ChEBI" id="CHEBI:30616"/>
        <dbReference type="ChEBI" id="CHEBI:58079"/>
        <dbReference type="ChEBI" id="CHEBI:456216"/>
        <dbReference type="EC" id="2.7.2.7"/>
    </reaction>
</comment>
<evidence type="ECO:0000256" key="2">
    <source>
        <dbReference type="ARBA" id="ARBA00008748"/>
    </source>
</evidence>
<dbReference type="InterPro" id="IPR011245">
    <property type="entry name" value="Butyrate_kin"/>
</dbReference>
<comment type="subcellular location">
    <subcellularLocation>
        <location evidence="1 9">Cytoplasm</location>
    </subcellularLocation>
</comment>
<keyword evidence="12" id="KW-1185">Reference proteome</keyword>
<dbReference type="InterPro" id="IPR043129">
    <property type="entry name" value="ATPase_NBD"/>
</dbReference>
<evidence type="ECO:0000256" key="5">
    <source>
        <dbReference type="ARBA" id="ARBA00022741"/>
    </source>
</evidence>
<dbReference type="HAMAP" id="MF_00542">
    <property type="entry name" value="Butyrate_kinase"/>
    <property type="match status" value="1"/>
</dbReference>
<dbReference type="PIRSF" id="PIRSF036458">
    <property type="entry name" value="Butyrate_kin"/>
    <property type="match status" value="1"/>
</dbReference>
<dbReference type="CDD" id="cd24011">
    <property type="entry name" value="ASKHA_NBD_BK"/>
    <property type="match status" value="1"/>
</dbReference>
<keyword evidence="5 9" id="KW-0547">Nucleotide-binding</keyword>
<dbReference type="PROSITE" id="PS01075">
    <property type="entry name" value="ACETATE_KINASE_1"/>
    <property type="match status" value="1"/>
</dbReference>
<dbReference type="Proteomes" id="UP000184052">
    <property type="component" value="Unassembled WGS sequence"/>
</dbReference>
<evidence type="ECO:0000256" key="3">
    <source>
        <dbReference type="ARBA" id="ARBA00022490"/>
    </source>
</evidence>
<dbReference type="SUPFAM" id="SSF53067">
    <property type="entry name" value="Actin-like ATPase domain"/>
    <property type="match status" value="2"/>
</dbReference>
<evidence type="ECO:0000256" key="1">
    <source>
        <dbReference type="ARBA" id="ARBA00004496"/>
    </source>
</evidence>
<keyword evidence="6 9" id="KW-0418">Kinase</keyword>
<evidence type="ECO:0000256" key="7">
    <source>
        <dbReference type="ARBA" id="ARBA00022840"/>
    </source>
</evidence>
<dbReference type="AlphaFoldDB" id="A0A1M6KN65"/>
<organism evidence="11 12">
    <name type="scientific">Dethiosulfatibacter aminovorans DSM 17477</name>
    <dbReference type="NCBI Taxonomy" id="1121476"/>
    <lineage>
        <taxon>Bacteria</taxon>
        <taxon>Bacillati</taxon>
        <taxon>Bacillota</taxon>
        <taxon>Tissierellia</taxon>
        <taxon>Dethiosulfatibacter</taxon>
    </lineage>
</organism>
<dbReference type="Pfam" id="PF00871">
    <property type="entry name" value="Acetate_kinase"/>
    <property type="match status" value="1"/>
</dbReference>
<dbReference type="PANTHER" id="PTHR21060:SF15">
    <property type="entry name" value="ACETATE KINASE-RELATED"/>
    <property type="match status" value="1"/>
</dbReference>
<keyword evidence="4 9" id="KW-0808">Transferase</keyword>
<proteinExistence type="inferred from homology"/>
<evidence type="ECO:0000256" key="9">
    <source>
        <dbReference type="HAMAP-Rule" id="MF_00542"/>
    </source>
</evidence>
<dbReference type="NCBIfam" id="TIGR02707">
    <property type="entry name" value="butyr_kinase"/>
    <property type="match status" value="1"/>
</dbReference>
<evidence type="ECO:0000256" key="10">
    <source>
        <dbReference type="RuleBase" id="RU003835"/>
    </source>
</evidence>
<dbReference type="EC" id="2.7.2.7" evidence="9"/>
<evidence type="ECO:0000313" key="12">
    <source>
        <dbReference type="Proteomes" id="UP000184052"/>
    </source>
</evidence>
<evidence type="ECO:0000256" key="8">
    <source>
        <dbReference type="ARBA" id="ARBA00048596"/>
    </source>
</evidence>
<dbReference type="EMBL" id="FQZL01000027">
    <property type="protein sequence ID" value="SHJ60352.1"/>
    <property type="molecule type" value="Genomic_DNA"/>
</dbReference>